<reference evidence="1 2" key="1">
    <citation type="submission" date="2023-07" db="EMBL/GenBank/DDBJ databases">
        <title>Genomic Encyclopedia of Type Strains, Phase IV (KMG-IV): sequencing the most valuable type-strain genomes for metagenomic binning, comparative biology and taxonomic classification.</title>
        <authorList>
            <person name="Goeker M."/>
        </authorList>
    </citation>
    <scope>NUCLEOTIDE SEQUENCE [LARGE SCALE GENOMIC DNA]</scope>
    <source>
        <strain evidence="1 2">DSM 15448</strain>
    </source>
</reference>
<gene>
    <name evidence="1" type="ORF">J2R98_000088</name>
</gene>
<evidence type="ECO:0000313" key="2">
    <source>
        <dbReference type="Proteomes" id="UP001236723"/>
    </source>
</evidence>
<protein>
    <submittedName>
        <fullName evidence="1">Uncharacterized protein</fullName>
    </submittedName>
</protein>
<sequence length="103" mass="12216">MGKELSNRRFWYYLALADEILAFVDDILALTKIYQRSCILYRRSRKFISAHAYFIGARKFYQRSCALYRRSQILSALMCTLSALVKIYQRSHHMIITKIKIPS</sequence>
<evidence type="ECO:0000313" key="1">
    <source>
        <dbReference type="EMBL" id="MDQ0350285.1"/>
    </source>
</evidence>
<keyword evidence="2" id="KW-1185">Reference proteome</keyword>
<dbReference type="EMBL" id="JAUSUP010000001">
    <property type="protein sequence ID" value="MDQ0350285.1"/>
    <property type="molecule type" value="Genomic_DNA"/>
</dbReference>
<name>A0ABU0DPJ2_9BACI</name>
<accession>A0ABU0DPJ2</accession>
<dbReference type="Proteomes" id="UP001236723">
    <property type="component" value="Unassembled WGS sequence"/>
</dbReference>
<organism evidence="1 2">
    <name type="scientific">Alkalibacillus filiformis</name>
    <dbReference type="NCBI Taxonomy" id="200990"/>
    <lineage>
        <taxon>Bacteria</taxon>
        <taxon>Bacillati</taxon>
        <taxon>Bacillota</taxon>
        <taxon>Bacilli</taxon>
        <taxon>Bacillales</taxon>
        <taxon>Bacillaceae</taxon>
        <taxon>Alkalibacillus</taxon>
    </lineage>
</organism>
<proteinExistence type="predicted"/>
<dbReference type="RefSeq" id="WP_307065016.1">
    <property type="nucleotide sequence ID" value="NZ_JAUSUP010000001.1"/>
</dbReference>
<comment type="caution">
    <text evidence="1">The sequence shown here is derived from an EMBL/GenBank/DDBJ whole genome shotgun (WGS) entry which is preliminary data.</text>
</comment>